<protein>
    <submittedName>
        <fullName evidence="1">Uncharacterized protein</fullName>
    </submittedName>
</protein>
<proteinExistence type="predicted"/>
<organism evidence="1 2">
    <name type="scientific">Ralstonia pickettii</name>
    <name type="common">Burkholderia pickettii</name>
    <dbReference type="NCBI Taxonomy" id="329"/>
    <lineage>
        <taxon>Bacteria</taxon>
        <taxon>Pseudomonadati</taxon>
        <taxon>Pseudomonadota</taxon>
        <taxon>Betaproteobacteria</taxon>
        <taxon>Burkholderiales</taxon>
        <taxon>Burkholderiaceae</taxon>
        <taxon>Ralstonia</taxon>
    </lineage>
</organism>
<evidence type="ECO:0000313" key="2">
    <source>
        <dbReference type="Proteomes" id="UP001189303"/>
    </source>
</evidence>
<gene>
    <name evidence="1" type="ORF">R38712_05201</name>
</gene>
<evidence type="ECO:0000313" key="1">
    <source>
        <dbReference type="EMBL" id="CAJ0733228.1"/>
    </source>
</evidence>
<dbReference type="Proteomes" id="UP001189303">
    <property type="component" value="Unassembled WGS sequence"/>
</dbReference>
<dbReference type="EMBL" id="CATWFT010000034">
    <property type="protein sequence ID" value="CAJ0733228.1"/>
    <property type="molecule type" value="Genomic_DNA"/>
</dbReference>
<sequence>MSADLKGAVLRKLGDEPRWAGLRFRRELPLWLTEISAVPAYNPMHGGTAGATSTDSYTTIGFSVKGGVPAQNSVITQKPTKPANNTSIE</sequence>
<name>A0ABM9IVU9_RALPI</name>
<accession>A0ABM9IVU9</accession>
<reference evidence="1 2" key="1">
    <citation type="submission" date="2023-07" db="EMBL/GenBank/DDBJ databases">
        <authorList>
            <person name="Peeters C."/>
        </authorList>
    </citation>
    <scope>NUCLEOTIDE SEQUENCE [LARGE SCALE GENOMIC DNA]</scope>
    <source>
        <strain evidence="1 2">R-38712</strain>
    </source>
</reference>
<comment type="caution">
    <text evidence="1">The sequence shown here is derived from an EMBL/GenBank/DDBJ whole genome shotgun (WGS) entry which is preliminary data.</text>
</comment>
<keyword evidence="2" id="KW-1185">Reference proteome</keyword>